<dbReference type="PRINTS" id="PR00700">
    <property type="entry name" value="PRTYPHPHTASE"/>
</dbReference>
<dbReference type="InterPro" id="IPR035963">
    <property type="entry name" value="FERM_2"/>
</dbReference>
<dbReference type="PROSITE" id="PS50055">
    <property type="entry name" value="TYR_PHOSPHATASE_PTP"/>
    <property type="match status" value="1"/>
</dbReference>
<dbReference type="SUPFAM" id="SSF50156">
    <property type="entry name" value="PDZ domain-like"/>
    <property type="match status" value="1"/>
</dbReference>
<dbReference type="InterPro" id="IPR000242">
    <property type="entry name" value="PTP_cat"/>
</dbReference>
<dbReference type="InterPro" id="IPR000299">
    <property type="entry name" value="FERM_domain"/>
</dbReference>
<gene>
    <name evidence="13" type="ORF">BOX15_Mlig010868g1</name>
</gene>
<feature type="domain" description="FERM" evidence="11">
    <location>
        <begin position="46"/>
        <end position="345"/>
    </location>
</feature>
<dbReference type="OrthoDB" id="5854685at2759"/>
<evidence type="ECO:0000313" key="13">
    <source>
        <dbReference type="EMBL" id="PAA63550.1"/>
    </source>
</evidence>
<feature type="compositionally biased region" description="Low complexity" evidence="8">
    <location>
        <begin position="405"/>
        <end position="414"/>
    </location>
</feature>
<evidence type="ECO:0000256" key="6">
    <source>
        <dbReference type="ARBA" id="ARBA00022912"/>
    </source>
</evidence>
<organism evidence="13 14">
    <name type="scientific">Macrostomum lignano</name>
    <dbReference type="NCBI Taxonomy" id="282301"/>
    <lineage>
        <taxon>Eukaryota</taxon>
        <taxon>Metazoa</taxon>
        <taxon>Spiralia</taxon>
        <taxon>Lophotrochozoa</taxon>
        <taxon>Platyhelminthes</taxon>
        <taxon>Rhabditophora</taxon>
        <taxon>Macrostomorpha</taxon>
        <taxon>Macrostomida</taxon>
        <taxon>Macrostomidae</taxon>
        <taxon>Macrostomum</taxon>
    </lineage>
</organism>
<dbReference type="PROSITE" id="PS50106">
    <property type="entry name" value="PDZ"/>
    <property type="match status" value="1"/>
</dbReference>
<comment type="subcellular location">
    <subcellularLocation>
        <location evidence="1">Cytoplasm</location>
        <location evidence="1">Cytoskeleton</location>
    </subcellularLocation>
</comment>
<dbReference type="InterPro" id="IPR019748">
    <property type="entry name" value="FERM_central"/>
</dbReference>
<dbReference type="Gene3D" id="2.30.42.10">
    <property type="match status" value="1"/>
</dbReference>
<dbReference type="InterPro" id="IPR018980">
    <property type="entry name" value="FERM_PH-like_C"/>
</dbReference>
<evidence type="ECO:0000259" key="9">
    <source>
        <dbReference type="PROSITE" id="PS50055"/>
    </source>
</evidence>
<dbReference type="Gene3D" id="3.10.20.90">
    <property type="entry name" value="Phosphatidylinositol 3-kinase Catalytic Subunit, Chain A, domain 1"/>
    <property type="match status" value="1"/>
</dbReference>
<dbReference type="SMART" id="SM00404">
    <property type="entry name" value="PTPc_motif"/>
    <property type="match status" value="1"/>
</dbReference>
<proteinExistence type="inferred from homology"/>
<feature type="region of interest" description="Disordered" evidence="8">
    <location>
        <begin position="400"/>
        <end position="427"/>
    </location>
</feature>
<dbReference type="SMART" id="SM00194">
    <property type="entry name" value="PTPc"/>
    <property type="match status" value="1"/>
</dbReference>
<evidence type="ECO:0000256" key="7">
    <source>
        <dbReference type="ARBA" id="ARBA00023212"/>
    </source>
</evidence>
<dbReference type="InterPro" id="IPR011993">
    <property type="entry name" value="PH-like_dom_sf"/>
</dbReference>
<evidence type="ECO:0000256" key="2">
    <source>
        <dbReference type="ARBA" id="ARBA00009649"/>
    </source>
</evidence>
<dbReference type="PROSITE" id="PS00660">
    <property type="entry name" value="FERM_1"/>
    <property type="match status" value="1"/>
</dbReference>
<dbReference type="CDD" id="cd14473">
    <property type="entry name" value="FERM_B-lobe"/>
    <property type="match status" value="1"/>
</dbReference>
<dbReference type="InterPro" id="IPR029071">
    <property type="entry name" value="Ubiquitin-like_domsf"/>
</dbReference>
<evidence type="ECO:0000259" key="12">
    <source>
        <dbReference type="PROSITE" id="PS50106"/>
    </source>
</evidence>
<dbReference type="SMART" id="SM00295">
    <property type="entry name" value="B41"/>
    <property type="match status" value="1"/>
</dbReference>
<dbReference type="InterPro" id="IPR029021">
    <property type="entry name" value="Prot-tyrosine_phosphatase-like"/>
</dbReference>
<dbReference type="SMART" id="SM01196">
    <property type="entry name" value="FERM_C"/>
    <property type="match status" value="1"/>
</dbReference>
<dbReference type="Proteomes" id="UP000215902">
    <property type="component" value="Unassembled WGS sequence"/>
</dbReference>
<reference evidence="13 14" key="1">
    <citation type="submission" date="2017-06" db="EMBL/GenBank/DDBJ databases">
        <title>A platform for efficient transgenesis in Macrostomum lignano, a flatworm model organism for stem cell research.</title>
        <authorList>
            <person name="Berezikov E."/>
        </authorList>
    </citation>
    <scope>NUCLEOTIDE SEQUENCE [LARGE SCALE GENOMIC DNA]</scope>
    <source>
        <strain evidence="13">DV1</strain>
        <tissue evidence="13">Whole organism</tissue>
    </source>
</reference>
<dbReference type="Pfam" id="PF09379">
    <property type="entry name" value="FERM_N"/>
    <property type="match status" value="1"/>
</dbReference>
<dbReference type="PRINTS" id="PR00935">
    <property type="entry name" value="BAND41"/>
</dbReference>
<dbReference type="SUPFAM" id="SSF52799">
    <property type="entry name" value="(Phosphotyrosine protein) phosphatases II"/>
    <property type="match status" value="1"/>
</dbReference>
<evidence type="ECO:0000256" key="3">
    <source>
        <dbReference type="ARBA" id="ARBA00013064"/>
    </source>
</evidence>
<evidence type="ECO:0000313" key="14">
    <source>
        <dbReference type="Proteomes" id="UP000215902"/>
    </source>
</evidence>
<dbReference type="Gene3D" id="2.30.29.30">
    <property type="entry name" value="Pleckstrin-homology domain (PH domain)/Phosphotyrosine-binding domain (PTB)"/>
    <property type="match status" value="1"/>
</dbReference>
<dbReference type="InterPro" id="IPR003595">
    <property type="entry name" value="Tyr_Pase_cat"/>
</dbReference>
<feature type="domain" description="PDZ" evidence="12">
    <location>
        <begin position="504"/>
        <end position="578"/>
    </location>
</feature>
<dbReference type="CDD" id="cd06706">
    <property type="entry name" value="PDZ_PTPN3-4-like"/>
    <property type="match status" value="1"/>
</dbReference>
<dbReference type="Pfam" id="PF00102">
    <property type="entry name" value="Y_phosphatase"/>
    <property type="match status" value="1"/>
</dbReference>
<evidence type="ECO:0000256" key="4">
    <source>
        <dbReference type="ARBA" id="ARBA00022490"/>
    </source>
</evidence>
<dbReference type="Pfam" id="PF00373">
    <property type="entry name" value="FERM_M"/>
    <property type="match status" value="1"/>
</dbReference>
<comment type="caution">
    <text evidence="13">The sequence shown here is derived from an EMBL/GenBank/DDBJ whole genome shotgun (WGS) entry which is preliminary data.</text>
</comment>
<dbReference type="Gene3D" id="3.90.190.10">
    <property type="entry name" value="Protein tyrosine phosphatase superfamily"/>
    <property type="match status" value="1"/>
</dbReference>
<dbReference type="SUPFAM" id="SSF54236">
    <property type="entry name" value="Ubiquitin-like"/>
    <property type="match status" value="1"/>
</dbReference>
<evidence type="ECO:0000259" key="11">
    <source>
        <dbReference type="PROSITE" id="PS50057"/>
    </source>
</evidence>
<dbReference type="STRING" id="282301.A0A267EPT0"/>
<dbReference type="PANTHER" id="PTHR45706:SF4">
    <property type="entry name" value="TYROSINE-PROTEIN PHOSPHATASE"/>
    <property type="match status" value="1"/>
</dbReference>
<name>A0A267EPT0_9PLAT</name>
<keyword evidence="4" id="KW-0963">Cytoplasm</keyword>
<keyword evidence="7" id="KW-0206">Cytoskeleton</keyword>
<dbReference type="SUPFAM" id="SSF47031">
    <property type="entry name" value="Second domain of FERM"/>
    <property type="match status" value="1"/>
</dbReference>
<comment type="similarity">
    <text evidence="2">Belongs to the protein-tyrosine phosphatase family. Non-receptor class subfamily.</text>
</comment>
<dbReference type="PROSITE" id="PS50057">
    <property type="entry name" value="FERM_3"/>
    <property type="match status" value="1"/>
</dbReference>
<evidence type="ECO:0000259" key="10">
    <source>
        <dbReference type="PROSITE" id="PS50056"/>
    </source>
</evidence>
<dbReference type="GO" id="GO:0005856">
    <property type="term" value="C:cytoskeleton"/>
    <property type="evidence" value="ECO:0007669"/>
    <property type="project" value="UniProtKB-SubCell"/>
</dbReference>
<dbReference type="PROSITE" id="PS50056">
    <property type="entry name" value="TYR_PHOSPHATASE_2"/>
    <property type="match status" value="1"/>
</dbReference>
<dbReference type="InterPro" id="IPR001478">
    <property type="entry name" value="PDZ"/>
</dbReference>
<feature type="domain" description="Tyrosine specific protein phosphatases" evidence="10">
    <location>
        <begin position="881"/>
        <end position="955"/>
    </location>
</feature>
<dbReference type="InterPro" id="IPR000387">
    <property type="entry name" value="Tyr_Pase_dom"/>
</dbReference>
<keyword evidence="6" id="KW-0904">Protein phosphatase</keyword>
<dbReference type="InterPro" id="IPR016130">
    <property type="entry name" value="Tyr_Pase_AS"/>
</dbReference>
<feature type="compositionally biased region" description="Basic residues" evidence="8">
    <location>
        <begin position="415"/>
        <end position="427"/>
    </location>
</feature>
<dbReference type="InterPro" id="IPR036034">
    <property type="entry name" value="PDZ_sf"/>
</dbReference>
<dbReference type="GO" id="GO:0004725">
    <property type="term" value="F:protein tyrosine phosphatase activity"/>
    <property type="evidence" value="ECO:0007669"/>
    <property type="project" value="UniProtKB-EC"/>
</dbReference>
<dbReference type="Gene3D" id="1.20.80.10">
    <property type="match status" value="1"/>
</dbReference>
<dbReference type="SMART" id="SM00228">
    <property type="entry name" value="PDZ"/>
    <property type="match status" value="1"/>
</dbReference>
<dbReference type="SUPFAM" id="SSF50729">
    <property type="entry name" value="PH domain-like"/>
    <property type="match status" value="1"/>
</dbReference>
<protein>
    <recommendedName>
        <fullName evidence="3">protein-tyrosine-phosphatase</fullName>
        <ecNumber evidence="3">3.1.3.48</ecNumber>
    </recommendedName>
</protein>
<evidence type="ECO:0000256" key="8">
    <source>
        <dbReference type="SAM" id="MobiDB-lite"/>
    </source>
</evidence>
<evidence type="ECO:0000256" key="5">
    <source>
        <dbReference type="ARBA" id="ARBA00022801"/>
    </source>
</evidence>
<dbReference type="PANTHER" id="PTHR45706">
    <property type="entry name" value="TYROSINE-PROTEIN PHOSPHATASE"/>
    <property type="match status" value="1"/>
</dbReference>
<dbReference type="InterPro" id="IPR014352">
    <property type="entry name" value="FERM/acyl-CoA-bd_prot_sf"/>
</dbReference>
<evidence type="ECO:0000256" key="1">
    <source>
        <dbReference type="ARBA" id="ARBA00004245"/>
    </source>
</evidence>
<keyword evidence="14" id="KW-1185">Reference proteome</keyword>
<dbReference type="Pfam" id="PF00595">
    <property type="entry name" value="PDZ"/>
    <property type="match status" value="1"/>
</dbReference>
<sequence>MLANFLQRSFAYGRGSYPVAKSEAALSRDNQQYPLLQQQQQQQQLLRCCVTFLDDTTAVFAFERDALGYALLNNVFDSLGLLERECFGLQYTDERGIAHWIDADKSLRKQLKHVLSRFSLHFGVRFYASDPSRLLEEYTRYQLFLQLRRDLTSGKLVCSPECAALLISLALQSDLGDCQLPLAAQLDELQAKQKRAKPPCDCFRACQRLKLACVPGQTAALETRAAELHASHRGLSAGCAELSFLLAARQLDHYGCIMFPVVESNKQSAQLGVNCSGLSVFRSGSRQQLYGWANIAEISFRRRQFSVHICDANNSVVEFQLASSRLCKLAWRECAQQHAFFRLPHNRHHGQQQSLFSLGVTQESASLSPHSSIAAVVAARLNAALGIVAQQASAMVSQRRRRVVQEQQQQQQQQQKKHRQHQHQPLRRAFQRSPWRQALEPATPAAAAAAAAASISARDRRRFQLTFATTTAAAAAASGESPGSVVERQAGSCIPGCPSLTTATVRIKPDSSGRFGFNVKGGSDQDSPILVSRVAPNSPADLTEPRLRQGDQLLYINGRDLGGHTHEQAVQFIRAAAERHSGELLLVVRQRSSTDEEAASAQPPVVPITIIDPADCDYRLDKDNIDECTDDQSDDNDRYDDSSLMDSMRQLQLELESGVALDQFDRLFRRKPCLSMSAARRPENLAKNRYRDISPYDATRVTLSCSPNCSQASSAGKSGDLSISDYINASHVDMRIPSPCGTVNRYIAAQGPLPNTCSDFWQMCWEQSVSLVVMLTVSNERGRTKCHEYWPPLYETVDHCNGLSVTCVSEQVPKLFGNAENSDNDDVADADRECGFAQREFMISKTADAEAAGEGSEVQQRQVTHLQYADWPDHGTPSNLDEFLNFVSRVRAHRAGHLAPVVVHCSAGIGRTGVLIAMETAVCLIEAGLPVKPLCLLRTMRNQRPMLIQTAGQYRFVCEAILRYWQQSGRGVSLADHQLETAAQSDEADANSENNNSASAC</sequence>
<dbReference type="AlphaFoldDB" id="A0A267EPT0"/>
<feature type="domain" description="Tyrosine-protein phosphatase" evidence="9">
    <location>
        <begin position="660"/>
        <end position="964"/>
    </location>
</feature>
<dbReference type="EC" id="3.1.3.48" evidence="3"/>
<dbReference type="EMBL" id="NIVC01001833">
    <property type="protein sequence ID" value="PAA63550.1"/>
    <property type="molecule type" value="Genomic_DNA"/>
</dbReference>
<dbReference type="Pfam" id="PF09380">
    <property type="entry name" value="FERM_C"/>
    <property type="match status" value="1"/>
</dbReference>
<keyword evidence="5" id="KW-0378">Hydrolase</keyword>
<dbReference type="InterPro" id="IPR018979">
    <property type="entry name" value="FERM_N"/>
</dbReference>
<dbReference type="PROSITE" id="PS00383">
    <property type="entry name" value="TYR_PHOSPHATASE_1"/>
    <property type="match status" value="1"/>
</dbReference>
<dbReference type="InterPro" id="IPR019749">
    <property type="entry name" value="Band_41_domain"/>
</dbReference>
<dbReference type="InterPro" id="IPR019747">
    <property type="entry name" value="FERM_CS"/>
</dbReference>
<accession>A0A267EPT0</accession>